<dbReference type="EMBL" id="MOBU01000003">
    <property type="protein sequence ID" value="RON71411.1"/>
    <property type="molecule type" value="Genomic_DNA"/>
</dbReference>
<name>A0A423LSY1_PSEFL</name>
<comment type="caution">
    <text evidence="1">The sequence shown here is derived from an EMBL/GenBank/DDBJ whole genome shotgun (WGS) entry which is preliminary data.</text>
</comment>
<gene>
    <name evidence="1" type="ORF">BK671_04385</name>
</gene>
<sequence length="133" mass="14817">MSNSGSFTATFTVLEGAPLKKDFNASEFSVDPNAPPKRTYSISAYEKSSTSNRTFRFTFSPELASGTYELEEGQIETYFAEEHYGFSIIKSSLTVTIDSISGIYTGTFRTAMLDRYDREVIANGKFDLKVIPN</sequence>
<proteinExistence type="predicted"/>
<dbReference type="RefSeq" id="WP_123530212.1">
    <property type="nucleotide sequence ID" value="NZ_MOBU01000003.1"/>
</dbReference>
<evidence type="ECO:0000313" key="2">
    <source>
        <dbReference type="Proteomes" id="UP000285757"/>
    </source>
</evidence>
<dbReference type="Proteomes" id="UP000285757">
    <property type="component" value="Unassembled WGS sequence"/>
</dbReference>
<protein>
    <submittedName>
        <fullName evidence="1">Uncharacterized protein</fullName>
    </submittedName>
</protein>
<reference evidence="1 2" key="1">
    <citation type="submission" date="2016-10" db="EMBL/GenBank/DDBJ databases">
        <title>Comparative genome analysis of multiple Pseudomonas spp. focuses on biocontrol and plant growth promoting traits.</title>
        <authorList>
            <person name="Tao X.-Y."/>
            <person name="Taylor C.G."/>
        </authorList>
    </citation>
    <scope>NUCLEOTIDE SEQUENCE [LARGE SCALE GENOMIC DNA]</scope>
    <source>
        <strain evidence="1 2">24D3</strain>
    </source>
</reference>
<dbReference type="AlphaFoldDB" id="A0A423LSY1"/>
<evidence type="ECO:0000313" key="1">
    <source>
        <dbReference type="EMBL" id="RON71411.1"/>
    </source>
</evidence>
<organism evidence="1 2">
    <name type="scientific">Pseudomonas fluorescens</name>
    <dbReference type="NCBI Taxonomy" id="294"/>
    <lineage>
        <taxon>Bacteria</taxon>
        <taxon>Pseudomonadati</taxon>
        <taxon>Pseudomonadota</taxon>
        <taxon>Gammaproteobacteria</taxon>
        <taxon>Pseudomonadales</taxon>
        <taxon>Pseudomonadaceae</taxon>
        <taxon>Pseudomonas</taxon>
    </lineage>
</organism>
<accession>A0A423LSY1</accession>